<dbReference type="Proteomes" id="UP000516437">
    <property type="component" value="Chromosome 2"/>
</dbReference>
<feature type="compositionally biased region" description="Low complexity" evidence="1">
    <location>
        <begin position="58"/>
        <end position="71"/>
    </location>
</feature>
<sequence>MPANPAALHILHQRLNVYLSFKPFFLSLPHFSSPSLSFVHSRRFLRPRLPFPITPRNLSSLSSTSAAQSVGEDGGGGGRSGALSPPPITEDVQKIDVNPPKGTRDFPPEEMRLRNWLFHNFREGAKVKCRLFRCPTIPVSKKLMAELRFVMVPDGHCSLTDFKN</sequence>
<evidence type="ECO:0000313" key="3">
    <source>
        <dbReference type="Proteomes" id="UP000516437"/>
    </source>
</evidence>
<dbReference type="EMBL" id="RXIC02000020">
    <property type="protein sequence ID" value="KAB1223596.1"/>
    <property type="molecule type" value="Genomic_DNA"/>
</dbReference>
<accession>A0A6A1WGT2</accession>
<reference evidence="2 3" key="1">
    <citation type="journal article" date="2019" name="Plant Biotechnol. J.">
        <title>The red bayberry genome and genetic basis of sex determination.</title>
        <authorList>
            <person name="Jia H.M."/>
            <person name="Jia H.J."/>
            <person name="Cai Q.L."/>
            <person name="Wang Y."/>
            <person name="Zhao H.B."/>
            <person name="Yang W.F."/>
            <person name="Wang G.Y."/>
            <person name="Li Y.H."/>
            <person name="Zhan D.L."/>
            <person name="Shen Y.T."/>
            <person name="Niu Q.F."/>
            <person name="Chang L."/>
            <person name="Qiu J."/>
            <person name="Zhao L."/>
            <person name="Xie H.B."/>
            <person name="Fu W.Y."/>
            <person name="Jin J."/>
            <person name="Li X.W."/>
            <person name="Jiao Y."/>
            <person name="Zhou C.C."/>
            <person name="Tu T."/>
            <person name="Chai C.Y."/>
            <person name="Gao J.L."/>
            <person name="Fan L.J."/>
            <person name="van de Weg E."/>
            <person name="Wang J.Y."/>
            <person name="Gao Z.S."/>
        </authorList>
    </citation>
    <scope>NUCLEOTIDE SEQUENCE [LARGE SCALE GENOMIC DNA]</scope>
    <source>
        <tissue evidence="2">Leaves</tissue>
    </source>
</reference>
<proteinExistence type="predicted"/>
<evidence type="ECO:0000256" key="1">
    <source>
        <dbReference type="SAM" id="MobiDB-lite"/>
    </source>
</evidence>
<dbReference type="AlphaFoldDB" id="A0A6A1WGT2"/>
<protein>
    <submittedName>
        <fullName evidence="2">Uncharacterized protein</fullName>
    </submittedName>
</protein>
<keyword evidence="3" id="KW-1185">Reference proteome</keyword>
<gene>
    <name evidence="2" type="ORF">CJ030_MR2G024113</name>
</gene>
<feature type="region of interest" description="Disordered" evidence="1">
    <location>
        <begin position="56"/>
        <end position="106"/>
    </location>
</feature>
<name>A0A6A1WGT2_9ROSI</name>
<comment type="caution">
    <text evidence="2">The sequence shown here is derived from an EMBL/GenBank/DDBJ whole genome shotgun (WGS) entry which is preliminary data.</text>
</comment>
<dbReference type="OrthoDB" id="1906957at2759"/>
<evidence type="ECO:0000313" key="2">
    <source>
        <dbReference type="EMBL" id="KAB1223596.1"/>
    </source>
</evidence>
<organism evidence="2 3">
    <name type="scientific">Morella rubra</name>
    <name type="common">Chinese bayberry</name>
    <dbReference type="NCBI Taxonomy" id="262757"/>
    <lineage>
        <taxon>Eukaryota</taxon>
        <taxon>Viridiplantae</taxon>
        <taxon>Streptophyta</taxon>
        <taxon>Embryophyta</taxon>
        <taxon>Tracheophyta</taxon>
        <taxon>Spermatophyta</taxon>
        <taxon>Magnoliopsida</taxon>
        <taxon>eudicotyledons</taxon>
        <taxon>Gunneridae</taxon>
        <taxon>Pentapetalae</taxon>
        <taxon>rosids</taxon>
        <taxon>fabids</taxon>
        <taxon>Fagales</taxon>
        <taxon>Myricaceae</taxon>
        <taxon>Morella</taxon>
    </lineage>
</organism>